<dbReference type="AlphaFoldDB" id="A0A2U9CGR8"/>
<organism evidence="2 3">
    <name type="scientific">Scophthalmus maximus</name>
    <name type="common">Turbot</name>
    <name type="synonym">Psetta maxima</name>
    <dbReference type="NCBI Taxonomy" id="52904"/>
    <lineage>
        <taxon>Eukaryota</taxon>
        <taxon>Metazoa</taxon>
        <taxon>Chordata</taxon>
        <taxon>Craniata</taxon>
        <taxon>Vertebrata</taxon>
        <taxon>Euteleostomi</taxon>
        <taxon>Actinopterygii</taxon>
        <taxon>Neopterygii</taxon>
        <taxon>Teleostei</taxon>
        <taxon>Neoteleostei</taxon>
        <taxon>Acanthomorphata</taxon>
        <taxon>Carangaria</taxon>
        <taxon>Pleuronectiformes</taxon>
        <taxon>Pleuronectoidei</taxon>
        <taxon>Scophthalmidae</taxon>
        <taxon>Scophthalmus</taxon>
    </lineage>
</organism>
<gene>
    <name evidence="2" type="ORF">SMAX5B_005257</name>
</gene>
<dbReference type="EMBL" id="CP026258">
    <property type="protein sequence ID" value="AWP15814.1"/>
    <property type="molecule type" value="Genomic_DNA"/>
</dbReference>
<keyword evidence="3" id="KW-1185">Reference proteome</keyword>
<evidence type="ECO:0000313" key="3">
    <source>
        <dbReference type="Proteomes" id="UP000246464"/>
    </source>
</evidence>
<sequence>MGLGNAFRLGPGQDSYSRPAPHWPREPSVPWEEEAAAAVEEAFNRKKLRYADLEGQVCPMEADSVFPKP</sequence>
<evidence type="ECO:0000256" key="1">
    <source>
        <dbReference type="SAM" id="MobiDB-lite"/>
    </source>
</evidence>
<name>A0A2U9CGR8_SCOMX</name>
<dbReference type="Proteomes" id="UP000246464">
    <property type="component" value="Chromosome 16"/>
</dbReference>
<proteinExistence type="predicted"/>
<feature type="region of interest" description="Disordered" evidence="1">
    <location>
        <begin position="1"/>
        <end position="27"/>
    </location>
</feature>
<reference evidence="2 3" key="1">
    <citation type="submission" date="2017-12" db="EMBL/GenBank/DDBJ databases">
        <title>Integrating genomic resources of turbot (Scophthalmus maximus) in depth evaluation of genetic and physical mapping variation across individuals.</title>
        <authorList>
            <person name="Martinez P."/>
        </authorList>
    </citation>
    <scope>NUCLEOTIDE SEQUENCE [LARGE SCALE GENOMIC DNA]</scope>
</reference>
<evidence type="ECO:0000313" key="2">
    <source>
        <dbReference type="EMBL" id="AWP15814.1"/>
    </source>
</evidence>
<protein>
    <submittedName>
        <fullName evidence="2">Uncharacterized protein</fullName>
    </submittedName>
</protein>
<accession>A0A2U9CGR8</accession>